<protein>
    <submittedName>
        <fullName evidence="1">Uncharacterized protein</fullName>
    </submittedName>
</protein>
<sequence>KKLEKLIEEYVKPVDYSLKCKGCRIGLAQLMYEELMELKTIYIPLKIRRQKCLKRNTQK</sequence>
<organism evidence="1">
    <name type="scientific">marine sediment metagenome</name>
    <dbReference type="NCBI Taxonomy" id="412755"/>
    <lineage>
        <taxon>unclassified sequences</taxon>
        <taxon>metagenomes</taxon>
        <taxon>ecological metagenomes</taxon>
    </lineage>
</organism>
<feature type="non-terminal residue" evidence="1">
    <location>
        <position position="1"/>
    </location>
</feature>
<dbReference type="AlphaFoldDB" id="A0A0F9KC28"/>
<evidence type="ECO:0000313" key="1">
    <source>
        <dbReference type="EMBL" id="KKM19653.1"/>
    </source>
</evidence>
<name>A0A0F9KC28_9ZZZZ</name>
<reference evidence="1" key="1">
    <citation type="journal article" date="2015" name="Nature">
        <title>Complex archaea that bridge the gap between prokaryotes and eukaryotes.</title>
        <authorList>
            <person name="Spang A."/>
            <person name="Saw J.H."/>
            <person name="Jorgensen S.L."/>
            <person name="Zaremba-Niedzwiedzka K."/>
            <person name="Martijn J."/>
            <person name="Lind A.E."/>
            <person name="van Eijk R."/>
            <person name="Schleper C."/>
            <person name="Guy L."/>
            <person name="Ettema T.J."/>
        </authorList>
    </citation>
    <scope>NUCLEOTIDE SEQUENCE</scope>
</reference>
<gene>
    <name evidence="1" type="ORF">LCGC14_1653480</name>
</gene>
<dbReference type="EMBL" id="LAZR01013939">
    <property type="protein sequence ID" value="KKM19653.1"/>
    <property type="molecule type" value="Genomic_DNA"/>
</dbReference>
<proteinExistence type="predicted"/>
<accession>A0A0F9KC28</accession>
<comment type="caution">
    <text evidence="1">The sequence shown here is derived from an EMBL/GenBank/DDBJ whole genome shotgun (WGS) entry which is preliminary data.</text>
</comment>